<reference evidence="1" key="1">
    <citation type="submission" date="2021-10" db="EMBL/GenBank/DDBJ databases">
        <authorList>
            <person name="Dean J.D."/>
            <person name="Kim M.K."/>
            <person name="Newey C.N."/>
            <person name="Stoker T.S."/>
            <person name="Thompson D.W."/>
            <person name="Grose J.H."/>
        </authorList>
    </citation>
    <scope>NUCLEOTIDE SEQUENCE</scope>
    <source>
        <strain evidence="1">BT635</strain>
    </source>
</reference>
<accession>A0ABS8AN22</accession>
<sequence>MNLAEFNALPYERQLVFIYDQGRYLARRWEEEDGVNLYLLPGGVFVELYYDTHRNEIARLRAFTSSDELLDFVGGVQLPGLD</sequence>
<dbReference type="RefSeq" id="WP_226190223.1">
    <property type="nucleotide sequence ID" value="NZ_JAJADQ010000016.1"/>
</dbReference>
<keyword evidence="2" id="KW-1185">Reference proteome</keyword>
<dbReference type="Proteomes" id="UP001165297">
    <property type="component" value="Unassembled WGS sequence"/>
</dbReference>
<name>A0ABS8AN22_9BACT</name>
<dbReference type="EMBL" id="JAJADQ010000016">
    <property type="protein sequence ID" value="MCB2380379.1"/>
    <property type="molecule type" value="Genomic_DNA"/>
</dbReference>
<organism evidence="1 2">
    <name type="scientific">Hymenobacter nitidus</name>
    <dbReference type="NCBI Taxonomy" id="2880929"/>
    <lineage>
        <taxon>Bacteria</taxon>
        <taxon>Pseudomonadati</taxon>
        <taxon>Bacteroidota</taxon>
        <taxon>Cytophagia</taxon>
        <taxon>Cytophagales</taxon>
        <taxon>Hymenobacteraceae</taxon>
        <taxon>Hymenobacter</taxon>
    </lineage>
</organism>
<protein>
    <submittedName>
        <fullName evidence="1">Uncharacterized protein</fullName>
    </submittedName>
</protein>
<comment type="caution">
    <text evidence="1">The sequence shown here is derived from an EMBL/GenBank/DDBJ whole genome shotgun (WGS) entry which is preliminary data.</text>
</comment>
<evidence type="ECO:0000313" key="2">
    <source>
        <dbReference type="Proteomes" id="UP001165297"/>
    </source>
</evidence>
<gene>
    <name evidence="1" type="ORF">LGH70_22495</name>
</gene>
<proteinExistence type="predicted"/>
<evidence type="ECO:0000313" key="1">
    <source>
        <dbReference type="EMBL" id="MCB2380379.1"/>
    </source>
</evidence>